<reference evidence="4 5" key="1">
    <citation type="journal article" date="2019" name="Int. J. Syst. Evol. Microbiol.">
        <title>The Global Catalogue of Microorganisms (GCM) 10K type strain sequencing project: providing services to taxonomists for standard genome sequencing and annotation.</title>
        <authorList>
            <consortium name="The Broad Institute Genomics Platform"/>
            <consortium name="The Broad Institute Genome Sequencing Center for Infectious Disease"/>
            <person name="Wu L."/>
            <person name="Ma J."/>
        </authorList>
    </citation>
    <scope>NUCLEOTIDE SEQUENCE [LARGE SCALE GENOMIC DNA]</scope>
    <source>
        <strain evidence="4 5">JCM 14323</strain>
    </source>
</reference>
<sequence length="225" mass="23354">MPTITEEVRRAPRRDAAANREALLAAASATLNEHPDAGLEAIAAAAGLSRRAVYGHFAGRDELIAALIDSGAVRLNDIAANVDHPDTPTAIALLGARLWHAVEHVQLLAAMAVREPHVDLVAGALAPVRERLAALVERGIADHGIRSDMPAETLARLIERAAIAVLHEASVARLTDAEGHRLVMLSVLGTAGLGWQEAGALIATAPELAFPPAPADPAASEGARA</sequence>
<dbReference type="Gene3D" id="1.10.357.10">
    <property type="entry name" value="Tetracycline Repressor, domain 2"/>
    <property type="match status" value="1"/>
</dbReference>
<evidence type="ECO:0000313" key="4">
    <source>
        <dbReference type="EMBL" id="GAA1828531.1"/>
    </source>
</evidence>
<dbReference type="PANTHER" id="PTHR30055">
    <property type="entry name" value="HTH-TYPE TRANSCRIPTIONAL REGULATOR RUTR"/>
    <property type="match status" value="1"/>
</dbReference>
<proteinExistence type="predicted"/>
<dbReference type="InterPro" id="IPR001647">
    <property type="entry name" value="HTH_TetR"/>
</dbReference>
<evidence type="ECO:0000313" key="5">
    <source>
        <dbReference type="Proteomes" id="UP001501746"/>
    </source>
</evidence>
<comment type="caution">
    <text evidence="4">The sequence shown here is derived from an EMBL/GenBank/DDBJ whole genome shotgun (WGS) entry which is preliminary data.</text>
</comment>
<keyword evidence="1 2" id="KW-0238">DNA-binding</keyword>
<dbReference type="Proteomes" id="UP001501746">
    <property type="component" value="Unassembled WGS sequence"/>
</dbReference>
<dbReference type="EMBL" id="BAAANK010000002">
    <property type="protein sequence ID" value="GAA1828531.1"/>
    <property type="molecule type" value="Genomic_DNA"/>
</dbReference>
<dbReference type="Pfam" id="PF00440">
    <property type="entry name" value="TetR_N"/>
    <property type="match status" value="1"/>
</dbReference>
<dbReference type="InterPro" id="IPR050109">
    <property type="entry name" value="HTH-type_TetR-like_transc_reg"/>
</dbReference>
<organism evidence="4 5">
    <name type="scientific">Agromyces salentinus</name>
    <dbReference type="NCBI Taxonomy" id="269421"/>
    <lineage>
        <taxon>Bacteria</taxon>
        <taxon>Bacillati</taxon>
        <taxon>Actinomycetota</taxon>
        <taxon>Actinomycetes</taxon>
        <taxon>Micrococcales</taxon>
        <taxon>Microbacteriaceae</taxon>
        <taxon>Agromyces</taxon>
    </lineage>
</organism>
<dbReference type="SUPFAM" id="SSF46689">
    <property type="entry name" value="Homeodomain-like"/>
    <property type="match status" value="1"/>
</dbReference>
<dbReference type="SUPFAM" id="SSF48498">
    <property type="entry name" value="Tetracyclin repressor-like, C-terminal domain"/>
    <property type="match status" value="1"/>
</dbReference>
<keyword evidence="5" id="KW-1185">Reference proteome</keyword>
<dbReference type="InterPro" id="IPR036271">
    <property type="entry name" value="Tet_transcr_reg_TetR-rel_C_sf"/>
</dbReference>
<evidence type="ECO:0000256" key="1">
    <source>
        <dbReference type="ARBA" id="ARBA00023125"/>
    </source>
</evidence>
<dbReference type="InterPro" id="IPR009057">
    <property type="entry name" value="Homeodomain-like_sf"/>
</dbReference>
<name>A0ABN2MJZ4_9MICO</name>
<evidence type="ECO:0000256" key="2">
    <source>
        <dbReference type="PROSITE-ProRule" id="PRU00335"/>
    </source>
</evidence>
<protein>
    <recommendedName>
        <fullName evidence="3">HTH tetR-type domain-containing protein</fullName>
    </recommendedName>
</protein>
<accession>A0ABN2MJZ4</accession>
<feature type="DNA-binding region" description="H-T-H motif" evidence="2">
    <location>
        <begin position="38"/>
        <end position="57"/>
    </location>
</feature>
<gene>
    <name evidence="4" type="ORF">GCM10009750_10150</name>
</gene>
<dbReference type="PANTHER" id="PTHR30055:SF209">
    <property type="entry name" value="POSSIBLE TRANSCRIPTIONAL REGULATORY PROTEIN (PROBABLY TETR-FAMILY)"/>
    <property type="match status" value="1"/>
</dbReference>
<evidence type="ECO:0000259" key="3">
    <source>
        <dbReference type="PROSITE" id="PS50977"/>
    </source>
</evidence>
<dbReference type="PROSITE" id="PS50977">
    <property type="entry name" value="HTH_TETR_2"/>
    <property type="match status" value="1"/>
</dbReference>
<feature type="domain" description="HTH tetR-type" evidence="3">
    <location>
        <begin position="17"/>
        <end position="75"/>
    </location>
</feature>
<dbReference type="RefSeq" id="WP_157427065.1">
    <property type="nucleotide sequence ID" value="NZ_BAAANK010000002.1"/>
</dbReference>